<organism evidence="1 2">
    <name type="scientific">Vibrio parahaemolyticus</name>
    <dbReference type="NCBI Taxonomy" id="670"/>
    <lineage>
        <taxon>Bacteria</taxon>
        <taxon>Pseudomonadati</taxon>
        <taxon>Pseudomonadota</taxon>
        <taxon>Gammaproteobacteria</taxon>
        <taxon>Vibrionales</taxon>
        <taxon>Vibrionaceae</taxon>
        <taxon>Vibrio</taxon>
    </lineage>
</organism>
<dbReference type="Proteomes" id="UP001253193">
    <property type="component" value="Unassembled WGS sequence"/>
</dbReference>
<reference evidence="1" key="1">
    <citation type="submission" date="2023-06" db="EMBL/GenBank/DDBJ databases">
        <title>Genomic Diversity of Vibrio spp. and Metagenomic Analysis of Pathogens in Florida Gulf Coastal Waters Following Hurricane Ian.</title>
        <authorList>
            <person name="Brumfield K.D."/>
        </authorList>
    </citation>
    <scope>NUCLEOTIDE SEQUENCE</scope>
    <source>
        <strain evidence="1">WBS2B-138</strain>
    </source>
</reference>
<protein>
    <submittedName>
        <fullName evidence="1">Uncharacterized protein</fullName>
    </submittedName>
</protein>
<dbReference type="EMBL" id="JAUHGG010000003">
    <property type="protein sequence ID" value="MDS1821523.1"/>
    <property type="molecule type" value="Genomic_DNA"/>
</dbReference>
<dbReference type="AlphaFoldDB" id="A0AAW8PZ50"/>
<proteinExistence type="predicted"/>
<evidence type="ECO:0000313" key="2">
    <source>
        <dbReference type="Proteomes" id="UP001253193"/>
    </source>
</evidence>
<dbReference type="RefSeq" id="WP_311020427.1">
    <property type="nucleotide sequence ID" value="NZ_JAUHGG010000003.1"/>
</dbReference>
<name>A0AAW8PZ50_VIBPH</name>
<evidence type="ECO:0000313" key="1">
    <source>
        <dbReference type="EMBL" id="MDS1821523.1"/>
    </source>
</evidence>
<gene>
    <name evidence="1" type="ORF">QX249_12695</name>
</gene>
<sequence length="186" mass="21025">MDVIINDRIGEVFDKLPNFSFVSKEKFTLKTLSNEYRLLNYLLSSGVAGDDAEPILFAKRTVKASYEQFKKVFTVLERYSEANLLKELSFQISVDGVKIFEAHETRLNSMPSDLPRELIGAVTANGVLSMDDINDKMVVTMSLIVPINFKWAFPEESGEGEVFTNQYLSSIDDLSVAKKFDLFSKL</sequence>
<accession>A0AAW8PZ50</accession>
<comment type="caution">
    <text evidence="1">The sequence shown here is derived from an EMBL/GenBank/DDBJ whole genome shotgun (WGS) entry which is preliminary data.</text>
</comment>